<dbReference type="AlphaFoldDB" id="A0AAV5U0Q8"/>
<name>A0AAV5U0Q8_9BILA</name>
<keyword evidence="2" id="KW-1185">Reference proteome</keyword>
<dbReference type="PANTHER" id="PTHR22714:SF7">
    <property type="entry name" value="SOLUTE-BINDING PROTEIN FAMILY 3_N-TERMINAL DOMAIN-CONTAINING PROTEIN"/>
    <property type="match status" value="1"/>
</dbReference>
<comment type="caution">
    <text evidence="1">The sequence shown here is derived from an EMBL/GenBank/DDBJ whole genome shotgun (WGS) entry which is preliminary data.</text>
</comment>
<dbReference type="InterPro" id="IPR040128">
    <property type="entry name" value="T25E4.2-like"/>
</dbReference>
<dbReference type="Gene3D" id="3.40.190.10">
    <property type="entry name" value="Periplasmic binding protein-like II"/>
    <property type="match status" value="1"/>
</dbReference>
<dbReference type="SUPFAM" id="SSF53850">
    <property type="entry name" value="Periplasmic binding protein-like II"/>
    <property type="match status" value="1"/>
</dbReference>
<organism evidence="1 2">
    <name type="scientific">Pristionchus entomophagus</name>
    <dbReference type="NCBI Taxonomy" id="358040"/>
    <lineage>
        <taxon>Eukaryota</taxon>
        <taxon>Metazoa</taxon>
        <taxon>Ecdysozoa</taxon>
        <taxon>Nematoda</taxon>
        <taxon>Chromadorea</taxon>
        <taxon>Rhabditida</taxon>
        <taxon>Rhabditina</taxon>
        <taxon>Diplogasteromorpha</taxon>
        <taxon>Diplogasteroidea</taxon>
        <taxon>Neodiplogasteridae</taxon>
        <taxon>Pristionchus</taxon>
    </lineage>
</organism>
<feature type="non-terminal residue" evidence="1">
    <location>
        <position position="1"/>
    </location>
</feature>
<proteinExistence type="predicted"/>
<sequence>EAMGYIAQAAGLSIQPVPFNISTARDIGYGSYQNGSWTGALGDLAAGVFDIACLFYQRNEERSRDFHFTSSFQRTQFVMFSRLKTEPMPPTLGSPYEVWLSALATIFVQTIALFIISESCQTSRISNLHWHRRWETFTTIEEAESLIETGELIFVITHDGTFYRQLFASEDPSFVRLRKAFEKGGRRNVTASFNEEAVTILQEPGFLFGTHSESSSFQYFRDVCDIFFLYSGLPTQSTQFITRKDFPFNHRIDNAIIQSDGFLYQ</sequence>
<protein>
    <recommendedName>
        <fullName evidence="3">Ionotropic glutamate receptor L-glutamate and glycine-binding domain-containing protein</fullName>
    </recommendedName>
</protein>
<gene>
    <name evidence="1" type="ORF">PENTCL1PPCAC_22327</name>
</gene>
<feature type="non-terminal residue" evidence="1">
    <location>
        <position position="265"/>
    </location>
</feature>
<reference evidence="1" key="1">
    <citation type="submission" date="2023-10" db="EMBL/GenBank/DDBJ databases">
        <title>Genome assembly of Pristionchus species.</title>
        <authorList>
            <person name="Yoshida K."/>
            <person name="Sommer R.J."/>
        </authorList>
    </citation>
    <scope>NUCLEOTIDE SEQUENCE</scope>
    <source>
        <strain evidence="1">RS0144</strain>
    </source>
</reference>
<evidence type="ECO:0008006" key="3">
    <source>
        <dbReference type="Google" id="ProtNLM"/>
    </source>
</evidence>
<dbReference type="PANTHER" id="PTHR22714">
    <property type="entry name" value="PROTEIN CBG02446-RELATED"/>
    <property type="match status" value="1"/>
</dbReference>
<evidence type="ECO:0000313" key="1">
    <source>
        <dbReference type="EMBL" id="GMT00153.1"/>
    </source>
</evidence>
<accession>A0AAV5U0Q8</accession>
<dbReference type="EMBL" id="BTSX01000005">
    <property type="protein sequence ID" value="GMT00153.1"/>
    <property type="molecule type" value="Genomic_DNA"/>
</dbReference>
<dbReference type="Proteomes" id="UP001432027">
    <property type="component" value="Unassembled WGS sequence"/>
</dbReference>
<evidence type="ECO:0000313" key="2">
    <source>
        <dbReference type="Proteomes" id="UP001432027"/>
    </source>
</evidence>